<dbReference type="EMBL" id="QXGM01000004">
    <property type="protein sequence ID" value="RSX53389.1"/>
    <property type="molecule type" value="Genomic_DNA"/>
</dbReference>
<feature type="transmembrane region" description="Helical" evidence="1">
    <location>
        <begin position="239"/>
        <end position="257"/>
    </location>
</feature>
<dbReference type="AlphaFoldDB" id="A0A430FKH1"/>
<evidence type="ECO:0000256" key="1">
    <source>
        <dbReference type="SAM" id="Phobius"/>
    </source>
</evidence>
<feature type="transmembrane region" description="Helical" evidence="1">
    <location>
        <begin position="92"/>
        <end position="111"/>
    </location>
</feature>
<feature type="transmembrane region" description="Helical" evidence="1">
    <location>
        <begin position="23"/>
        <end position="49"/>
    </location>
</feature>
<accession>A0A430FKH1</accession>
<evidence type="ECO:0000313" key="3">
    <source>
        <dbReference type="Proteomes" id="UP000287609"/>
    </source>
</evidence>
<dbReference type="Proteomes" id="UP000287609">
    <property type="component" value="Unassembled WGS sequence"/>
</dbReference>
<feature type="transmembrane region" description="Helical" evidence="1">
    <location>
        <begin position="150"/>
        <end position="170"/>
    </location>
</feature>
<keyword evidence="1" id="KW-1133">Transmembrane helix</keyword>
<dbReference type="OrthoDB" id="81897at2"/>
<reference evidence="2 3" key="1">
    <citation type="submission" date="2018-09" db="EMBL/GenBank/DDBJ databases">
        <title>Characterization of the phylogenetic diversity of five novel species belonging to the genus Bifidobacterium.</title>
        <authorList>
            <person name="Lugli G.A."/>
            <person name="Duranti S."/>
            <person name="Milani C."/>
        </authorList>
    </citation>
    <scope>NUCLEOTIDE SEQUENCE [LARGE SCALE GENOMIC DNA]</scope>
    <source>
        <strain evidence="2 3">2036B</strain>
    </source>
</reference>
<organism evidence="2 3">
    <name type="scientific">Bifidobacterium dolichotidis</name>
    <dbReference type="NCBI Taxonomy" id="2306976"/>
    <lineage>
        <taxon>Bacteria</taxon>
        <taxon>Bacillati</taxon>
        <taxon>Actinomycetota</taxon>
        <taxon>Actinomycetes</taxon>
        <taxon>Bifidobacteriales</taxon>
        <taxon>Bifidobacteriaceae</taxon>
        <taxon>Bifidobacterium</taxon>
    </lineage>
</organism>
<feature type="transmembrane region" description="Helical" evidence="1">
    <location>
        <begin position="55"/>
        <end position="80"/>
    </location>
</feature>
<gene>
    <name evidence="2" type="ORF">D2E26_1431</name>
</gene>
<keyword evidence="1" id="KW-0472">Membrane</keyword>
<dbReference type="RefSeq" id="WP_125964145.1">
    <property type="nucleotide sequence ID" value="NZ_QXGM01000004.1"/>
</dbReference>
<keyword evidence="3" id="KW-1185">Reference proteome</keyword>
<keyword evidence="1" id="KW-0812">Transmembrane</keyword>
<sequence>MANQFEYSRQERKKRPRRGFSRFTLKVIAGIFMALNVCSLTVFQVIFGAPSAENVVSLNVCAISNIVSWIAVPIYAWLLYTGYQHTRNAWLYGLRIFLLAVICEIPYNYIASDGNPFWFASQNPVWGLLIALIVMSMLDWLRLFSRSIQIPISILIVMFGGLWEFFLRVGVMSEELNLNLGILTLIFVLIFYYLDGRENTMMLSAGLIGATFFVTPAIGVALLHYRNGKEGMKHKWTKWVFYLLYPALLGIGCLASGTSM</sequence>
<comment type="caution">
    <text evidence="2">The sequence shown here is derived from an EMBL/GenBank/DDBJ whole genome shotgun (WGS) entry which is preliminary data.</text>
</comment>
<feature type="transmembrane region" description="Helical" evidence="1">
    <location>
        <begin position="206"/>
        <end position="227"/>
    </location>
</feature>
<protein>
    <submittedName>
        <fullName evidence="2">ABC transporter permease</fullName>
    </submittedName>
</protein>
<evidence type="ECO:0000313" key="2">
    <source>
        <dbReference type="EMBL" id="RSX53389.1"/>
    </source>
</evidence>
<name>A0A430FKH1_9BIFI</name>
<feature type="transmembrane region" description="Helical" evidence="1">
    <location>
        <begin position="176"/>
        <end position="194"/>
    </location>
</feature>
<proteinExistence type="predicted"/>